<sequence length="66" mass="8040">MIYSIYQQDKTKLLSALFRFKHLQYHRISKVCQNQGNNSVYTLHNDQSYHKLRNFDPHYPGIYFMV</sequence>
<reference evidence="2" key="1">
    <citation type="submission" date="2016-10" db="EMBL/GenBank/DDBJ databases">
        <authorList>
            <person name="Varghese N."/>
            <person name="Submissions S."/>
        </authorList>
    </citation>
    <scope>NUCLEOTIDE SEQUENCE [LARGE SCALE GENOMIC DNA]</scope>
    <source>
        <strain evidence="2">DSM 14807</strain>
    </source>
</reference>
<dbReference type="AlphaFoldDB" id="A0A1I7N413"/>
<name>A0A1I7N413_9BACT</name>
<accession>A0A1I7N413</accession>
<protein>
    <submittedName>
        <fullName evidence="1">Uncharacterized protein</fullName>
    </submittedName>
</protein>
<dbReference type="EMBL" id="FPCJ01000001">
    <property type="protein sequence ID" value="SFV29407.1"/>
    <property type="molecule type" value="Genomic_DNA"/>
</dbReference>
<organism evidence="1 2">
    <name type="scientific">Thermoflavifilum thermophilum</name>
    <dbReference type="NCBI Taxonomy" id="1393122"/>
    <lineage>
        <taxon>Bacteria</taxon>
        <taxon>Pseudomonadati</taxon>
        <taxon>Bacteroidota</taxon>
        <taxon>Chitinophagia</taxon>
        <taxon>Chitinophagales</taxon>
        <taxon>Chitinophagaceae</taxon>
        <taxon>Thermoflavifilum</taxon>
    </lineage>
</organism>
<evidence type="ECO:0000313" key="2">
    <source>
        <dbReference type="Proteomes" id="UP000199537"/>
    </source>
</evidence>
<gene>
    <name evidence="1" type="ORF">SAMN05660895_0546</name>
</gene>
<evidence type="ECO:0000313" key="1">
    <source>
        <dbReference type="EMBL" id="SFV29407.1"/>
    </source>
</evidence>
<keyword evidence="2" id="KW-1185">Reference proteome</keyword>
<dbReference type="Proteomes" id="UP000199537">
    <property type="component" value="Unassembled WGS sequence"/>
</dbReference>
<dbReference type="STRING" id="1393122.SAMN05660895_0546"/>
<proteinExistence type="predicted"/>